<dbReference type="InterPro" id="IPR005074">
    <property type="entry name" value="Peptidase_C39"/>
</dbReference>
<dbReference type="GO" id="GO:0034040">
    <property type="term" value="F:ATPase-coupled lipid transmembrane transporter activity"/>
    <property type="evidence" value="ECO:0007669"/>
    <property type="project" value="TreeGrafter"/>
</dbReference>
<keyword evidence="8 9" id="KW-0472">Membrane</keyword>
<feature type="domain" description="ABC transporter" evidence="10">
    <location>
        <begin position="486"/>
        <end position="719"/>
    </location>
</feature>
<dbReference type="CDD" id="cd02419">
    <property type="entry name" value="Peptidase_C39C"/>
    <property type="match status" value="1"/>
</dbReference>
<dbReference type="GO" id="GO:0006508">
    <property type="term" value="P:proteolysis"/>
    <property type="evidence" value="ECO:0007669"/>
    <property type="project" value="InterPro"/>
</dbReference>
<dbReference type="EMBL" id="CP031761">
    <property type="protein sequence ID" value="AXR03872.1"/>
    <property type="molecule type" value="Genomic_DNA"/>
</dbReference>
<keyword evidence="7 9" id="KW-1133">Transmembrane helix</keyword>
<feature type="domain" description="ABC transmembrane type-1" evidence="11">
    <location>
        <begin position="174"/>
        <end position="453"/>
    </location>
</feature>
<feature type="transmembrane region" description="Helical" evidence="9">
    <location>
        <begin position="408"/>
        <end position="433"/>
    </location>
</feature>
<comment type="subcellular location">
    <subcellularLocation>
        <location evidence="1">Cell membrane</location>
        <topology evidence="1">Multi-pass membrane protein</topology>
    </subcellularLocation>
</comment>
<dbReference type="InterPro" id="IPR027417">
    <property type="entry name" value="P-loop_NTPase"/>
</dbReference>
<dbReference type="GO" id="GO:0140359">
    <property type="term" value="F:ABC-type transporter activity"/>
    <property type="evidence" value="ECO:0007669"/>
    <property type="project" value="InterPro"/>
</dbReference>
<dbReference type="InterPro" id="IPR017871">
    <property type="entry name" value="ABC_transporter-like_CS"/>
</dbReference>
<dbReference type="PROSITE" id="PS00211">
    <property type="entry name" value="ABC_TRANSPORTER_1"/>
    <property type="match status" value="1"/>
</dbReference>
<organism evidence="13 14">
    <name type="scientific">Pseudoalteromonas piscicida</name>
    <dbReference type="NCBI Taxonomy" id="43662"/>
    <lineage>
        <taxon>Bacteria</taxon>
        <taxon>Pseudomonadati</taxon>
        <taxon>Pseudomonadota</taxon>
        <taxon>Gammaproteobacteria</taxon>
        <taxon>Alteromonadales</taxon>
        <taxon>Pseudoalteromonadaceae</taxon>
        <taxon>Pseudoalteromonas</taxon>
    </lineage>
</organism>
<evidence type="ECO:0000256" key="4">
    <source>
        <dbReference type="ARBA" id="ARBA00022692"/>
    </source>
</evidence>
<dbReference type="InterPro" id="IPR011527">
    <property type="entry name" value="ABC1_TM_dom"/>
</dbReference>
<evidence type="ECO:0000256" key="8">
    <source>
        <dbReference type="ARBA" id="ARBA00023136"/>
    </source>
</evidence>
<evidence type="ECO:0000256" key="6">
    <source>
        <dbReference type="ARBA" id="ARBA00022840"/>
    </source>
</evidence>
<protein>
    <submittedName>
        <fullName evidence="13">Peptidase domain-containing ABC transporter</fullName>
    </submittedName>
</protein>
<evidence type="ECO:0000259" key="11">
    <source>
        <dbReference type="PROSITE" id="PS50929"/>
    </source>
</evidence>
<dbReference type="PROSITE" id="PS50893">
    <property type="entry name" value="ABC_TRANSPORTER_2"/>
    <property type="match status" value="1"/>
</dbReference>
<dbReference type="PROSITE" id="PS50990">
    <property type="entry name" value="PEPTIDASE_C39"/>
    <property type="match status" value="1"/>
</dbReference>
<feature type="transmembrane region" description="Helical" evidence="9">
    <location>
        <begin position="281"/>
        <end position="305"/>
    </location>
</feature>
<gene>
    <name evidence="13" type="ORF">D0511_18545</name>
</gene>
<keyword evidence="3" id="KW-1003">Cell membrane</keyword>
<keyword evidence="4 9" id="KW-0812">Transmembrane</keyword>
<dbReference type="KEGG" id="ppis:B1L02_18465"/>
<evidence type="ECO:0000256" key="1">
    <source>
        <dbReference type="ARBA" id="ARBA00004651"/>
    </source>
</evidence>
<keyword evidence="6" id="KW-0067">ATP-binding</keyword>
<dbReference type="Gene3D" id="3.90.70.10">
    <property type="entry name" value="Cysteine proteinases"/>
    <property type="match status" value="1"/>
</dbReference>
<accession>A0AAD0RJA9</accession>
<dbReference type="GO" id="GO:0005886">
    <property type="term" value="C:plasma membrane"/>
    <property type="evidence" value="ECO:0007669"/>
    <property type="project" value="UniProtKB-SubCell"/>
</dbReference>
<dbReference type="PROSITE" id="PS50929">
    <property type="entry name" value="ABC_TM1F"/>
    <property type="match status" value="1"/>
</dbReference>
<dbReference type="InterPro" id="IPR039421">
    <property type="entry name" value="Type_1_exporter"/>
</dbReference>
<dbReference type="Pfam" id="PF00005">
    <property type="entry name" value="ABC_tran"/>
    <property type="match status" value="1"/>
</dbReference>
<dbReference type="Proteomes" id="UP000258102">
    <property type="component" value="Chromosome 1"/>
</dbReference>
<evidence type="ECO:0000256" key="9">
    <source>
        <dbReference type="SAM" id="Phobius"/>
    </source>
</evidence>
<reference evidence="13 14" key="1">
    <citation type="submission" date="2018-08" db="EMBL/GenBank/DDBJ databases">
        <title>Whole Genome Sequences of Two Pseudoalteromonas piscicida Strains, DE1-A and DE2-A, which Exhibit Strong Antibacterial Activity against Vibrio vulnificus.</title>
        <authorList>
            <person name="Richards G.P."/>
            <person name="Needleman D.S."/>
            <person name="Watson M.A."/>
            <person name="Polson S.W."/>
        </authorList>
    </citation>
    <scope>NUCLEOTIDE SEQUENCE [LARGE SCALE GENOMIC DNA]</scope>
    <source>
        <strain evidence="13 14">DE2-A</strain>
    </source>
</reference>
<dbReference type="Pfam" id="PF00664">
    <property type="entry name" value="ABC_membrane"/>
    <property type="match status" value="1"/>
</dbReference>
<dbReference type="Gene3D" id="1.20.1560.10">
    <property type="entry name" value="ABC transporter type 1, transmembrane domain"/>
    <property type="match status" value="1"/>
</dbReference>
<dbReference type="SUPFAM" id="SSF52540">
    <property type="entry name" value="P-loop containing nucleoside triphosphate hydrolases"/>
    <property type="match status" value="1"/>
</dbReference>
<evidence type="ECO:0000256" key="5">
    <source>
        <dbReference type="ARBA" id="ARBA00022741"/>
    </source>
</evidence>
<dbReference type="PANTHER" id="PTHR24221">
    <property type="entry name" value="ATP-BINDING CASSETTE SUB-FAMILY B"/>
    <property type="match status" value="1"/>
</dbReference>
<evidence type="ECO:0000256" key="7">
    <source>
        <dbReference type="ARBA" id="ARBA00022989"/>
    </source>
</evidence>
<dbReference type="InterPro" id="IPR003593">
    <property type="entry name" value="AAA+_ATPase"/>
</dbReference>
<name>A0AAD0RJA9_PSEO7</name>
<evidence type="ECO:0000256" key="3">
    <source>
        <dbReference type="ARBA" id="ARBA00022475"/>
    </source>
</evidence>
<dbReference type="RefSeq" id="WP_088532204.1">
    <property type="nucleotide sequence ID" value="NZ_CP021646.1"/>
</dbReference>
<evidence type="ECO:0000313" key="13">
    <source>
        <dbReference type="EMBL" id="AXR03872.1"/>
    </source>
</evidence>
<dbReference type="CDD" id="cd18567">
    <property type="entry name" value="ABC_6TM_CvaB_RaxB_like"/>
    <property type="match status" value="1"/>
</dbReference>
<evidence type="ECO:0000259" key="10">
    <source>
        <dbReference type="PROSITE" id="PS50893"/>
    </source>
</evidence>
<feature type="transmembrane region" description="Helical" evidence="9">
    <location>
        <begin position="174"/>
        <end position="192"/>
    </location>
</feature>
<dbReference type="SMART" id="SM00382">
    <property type="entry name" value="AAA"/>
    <property type="match status" value="1"/>
</dbReference>
<dbReference type="Gene3D" id="3.40.50.300">
    <property type="entry name" value="P-loop containing nucleotide triphosphate hydrolases"/>
    <property type="match status" value="1"/>
</dbReference>
<keyword evidence="5" id="KW-0547">Nucleotide-binding</keyword>
<dbReference type="FunFam" id="3.40.50.300:FF:000299">
    <property type="entry name" value="ABC transporter ATP-binding protein/permease"/>
    <property type="match status" value="1"/>
</dbReference>
<dbReference type="InterPro" id="IPR003439">
    <property type="entry name" value="ABC_transporter-like_ATP-bd"/>
</dbReference>
<dbReference type="GO" id="GO:0016887">
    <property type="term" value="F:ATP hydrolysis activity"/>
    <property type="evidence" value="ECO:0007669"/>
    <property type="project" value="InterPro"/>
</dbReference>
<dbReference type="PANTHER" id="PTHR24221:SF606">
    <property type="entry name" value="COLICIN V SECRETION-PROCESSING ATP-BINDING PROTEIN"/>
    <property type="match status" value="1"/>
</dbReference>
<dbReference type="GO" id="GO:0008234">
    <property type="term" value="F:cysteine-type peptidase activity"/>
    <property type="evidence" value="ECO:0007669"/>
    <property type="project" value="InterPro"/>
</dbReference>
<evidence type="ECO:0000313" key="14">
    <source>
        <dbReference type="Proteomes" id="UP000258102"/>
    </source>
</evidence>
<feature type="transmembrane region" description="Helical" evidence="9">
    <location>
        <begin position="312"/>
        <end position="329"/>
    </location>
</feature>
<dbReference type="InterPro" id="IPR036640">
    <property type="entry name" value="ABC1_TM_sf"/>
</dbReference>
<feature type="transmembrane region" description="Helical" evidence="9">
    <location>
        <begin position="207"/>
        <end position="225"/>
    </location>
</feature>
<evidence type="ECO:0000256" key="2">
    <source>
        <dbReference type="ARBA" id="ARBA00022448"/>
    </source>
</evidence>
<sequence>MENPMHLLRFSGNKRLPVILQTEAAECGLASLAMVAAYHGHKTDLTSLRREHEISLKGANLEELMQIADKLKFSTRALRLDLEHLPKLKTPCILHWDMNHFVVLKKVSSRGVEIHDPGVGLRKYTLSEFSKHFTGVALELNPTEEFRSEDTRVNLKLSDFWSKVTGMKSTLGKVFILSVLLQAFAIASPYYMQLVVDEVVLSYDKNLLAILAIGFGLLMLIEMITGAVRSVLLLHFGNLMSIQLGSNLFYHLIRLPLKYFEKRHIGDVVSRFGSLQQVKDLLTQGVIEVIIDGIMAIATLVMIFVYSPKLSFVVLVAIVLYAIFRIAMYRPLRQMSEEVIVNSAKEQSNFMETIRGIQTIKLFGREVQRQSVWHNKYADSLNAGIRVGHLNIGYEAVNKVIFGVENVLVIYFAALLVMDGDLTVGMLFAFMAYKRQFVEKMAGLVEKAIEFKMLNLHFNRLGDITLTDKEQDIERKISGSPLTGKIELQNIAYKYNQKDAPIFKSLNLQIEAGESVAIIGPSGCGKTTLAKIMLGLFEPDDGKVLVDNQDIRQLGLGSYRSQIAGVMQDDQLLSGSIADNISFFDPQLDMKQVEWAAQVAAIDKDIANMTMGYNTLVGDMGAALSGGQIQRLLLARALYRKPKILFMDEATSNLDTKLEYAVNTAVKSLDITRIIIAHRPETIASADRVIELRYGEAVEVDKDIYEARKMPMGESIQAPACKLNIENEPYTDTSAGGEFVLS</sequence>
<evidence type="ECO:0000259" key="12">
    <source>
        <dbReference type="PROSITE" id="PS50990"/>
    </source>
</evidence>
<keyword evidence="2" id="KW-0813">Transport</keyword>
<dbReference type="Pfam" id="PF03412">
    <property type="entry name" value="Peptidase_C39"/>
    <property type="match status" value="1"/>
</dbReference>
<dbReference type="GO" id="GO:0005524">
    <property type="term" value="F:ATP binding"/>
    <property type="evidence" value="ECO:0007669"/>
    <property type="project" value="UniProtKB-KW"/>
</dbReference>
<feature type="domain" description="Peptidase C39" evidence="12">
    <location>
        <begin position="21"/>
        <end position="140"/>
    </location>
</feature>
<dbReference type="InterPro" id="IPR033838">
    <property type="entry name" value="CvaB_peptidase"/>
</dbReference>
<dbReference type="AlphaFoldDB" id="A0AAD0RJA9"/>
<proteinExistence type="predicted"/>
<dbReference type="SUPFAM" id="SSF90123">
    <property type="entry name" value="ABC transporter transmembrane region"/>
    <property type="match status" value="1"/>
</dbReference>